<protein>
    <submittedName>
        <fullName evidence="4">Uncharacterized protein</fullName>
    </submittedName>
</protein>
<sequence>MHHTLALAALLLAAVAALPAPEEPVASSSSLAAPASTSLPPLPSGPSGDDKRKTATAGLLTVLAAVGAIVALACIVSCFSLRRQKMAEYQPAPAQITVPLGSLAGHGVHAVNPRLRPSGPSAFARFFGFRGSAESADQPQHPQPAQDARARGVPSMSFAGTAAPPLPTGPAMPLALRSTNVVYPVPDHLPLPPPPYSGRASSDAAGTTSELALIDAEFDAESIPDDLSAGVSVVDFGPPTYAQSRGPSSQSDRNSQARPRSLAPSNRTSSLSSMRAAELSRDSTST</sequence>
<comment type="caution">
    <text evidence="4">The sequence shown here is derived from an EMBL/GenBank/DDBJ whole genome shotgun (WGS) entry which is preliminary data.</text>
</comment>
<reference evidence="4 5" key="1">
    <citation type="submission" date="2023-09" db="EMBL/GenBank/DDBJ databases">
        <title>Pangenome analysis of Batrachochytrium dendrobatidis and related Chytrids.</title>
        <authorList>
            <person name="Yacoub M.N."/>
            <person name="Stajich J.E."/>
            <person name="James T.Y."/>
        </authorList>
    </citation>
    <scope>NUCLEOTIDE SEQUENCE [LARGE SCALE GENOMIC DNA]</scope>
    <source>
        <strain evidence="4 5">JEL0888</strain>
    </source>
</reference>
<keyword evidence="2" id="KW-0812">Transmembrane</keyword>
<keyword evidence="2" id="KW-0472">Membrane</keyword>
<dbReference type="Proteomes" id="UP001527925">
    <property type="component" value="Unassembled WGS sequence"/>
</dbReference>
<keyword evidence="3" id="KW-0732">Signal</keyword>
<feature type="compositionally biased region" description="Polar residues" evidence="1">
    <location>
        <begin position="241"/>
        <end position="273"/>
    </location>
</feature>
<feature type="region of interest" description="Disordered" evidence="1">
    <location>
        <begin position="230"/>
        <end position="286"/>
    </location>
</feature>
<name>A0ABR4MXJ7_9FUNG</name>
<evidence type="ECO:0000313" key="4">
    <source>
        <dbReference type="EMBL" id="KAL2912027.1"/>
    </source>
</evidence>
<feature type="region of interest" description="Disordered" evidence="1">
    <location>
        <begin position="27"/>
        <end position="52"/>
    </location>
</feature>
<evidence type="ECO:0000256" key="3">
    <source>
        <dbReference type="SAM" id="SignalP"/>
    </source>
</evidence>
<accession>A0ABR4MXJ7</accession>
<keyword evidence="2" id="KW-1133">Transmembrane helix</keyword>
<feature type="signal peptide" evidence="3">
    <location>
        <begin position="1"/>
        <end position="17"/>
    </location>
</feature>
<feature type="chain" id="PRO_5046106993" evidence="3">
    <location>
        <begin position="18"/>
        <end position="286"/>
    </location>
</feature>
<organism evidence="4 5">
    <name type="scientific">Polyrhizophydium stewartii</name>
    <dbReference type="NCBI Taxonomy" id="2732419"/>
    <lineage>
        <taxon>Eukaryota</taxon>
        <taxon>Fungi</taxon>
        <taxon>Fungi incertae sedis</taxon>
        <taxon>Chytridiomycota</taxon>
        <taxon>Chytridiomycota incertae sedis</taxon>
        <taxon>Chytridiomycetes</taxon>
        <taxon>Rhizophydiales</taxon>
        <taxon>Rhizophydiales incertae sedis</taxon>
        <taxon>Polyrhizophydium</taxon>
    </lineage>
</organism>
<gene>
    <name evidence="4" type="ORF">HK105_208456</name>
</gene>
<feature type="transmembrane region" description="Helical" evidence="2">
    <location>
        <begin position="56"/>
        <end position="81"/>
    </location>
</feature>
<keyword evidence="5" id="KW-1185">Reference proteome</keyword>
<evidence type="ECO:0000313" key="5">
    <source>
        <dbReference type="Proteomes" id="UP001527925"/>
    </source>
</evidence>
<evidence type="ECO:0000256" key="2">
    <source>
        <dbReference type="SAM" id="Phobius"/>
    </source>
</evidence>
<proteinExistence type="predicted"/>
<dbReference type="EMBL" id="JADGIZ020000078">
    <property type="protein sequence ID" value="KAL2912027.1"/>
    <property type="molecule type" value="Genomic_DNA"/>
</dbReference>
<evidence type="ECO:0000256" key="1">
    <source>
        <dbReference type="SAM" id="MobiDB-lite"/>
    </source>
</evidence>
<feature type="compositionally biased region" description="Low complexity" evidence="1">
    <location>
        <begin position="27"/>
        <end position="39"/>
    </location>
</feature>